<proteinExistence type="predicted"/>
<feature type="transmembrane region" description="Helical" evidence="1">
    <location>
        <begin position="113"/>
        <end position="131"/>
    </location>
</feature>
<keyword evidence="1" id="KW-0472">Membrane</keyword>
<gene>
    <name evidence="2" type="ORF">TH19_20525</name>
</gene>
<feature type="transmembrane region" description="Helical" evidence="1">
    <location>
        <begin position="15"/>
        <end position="35"/>
    </location>
</feature>
<keyword evidence="1" id="KW-1133">Transmembrane helix</keyword>
<comment type="caution">
    <text evidence="2">The sequence shown here is derived from an EMBL/GenBank/DDBJ whole genome shotgun (WGS) entry which is preliminary data.</text>
</comment>
<dbReference type="InterPro" id="IPR054235">
    <property type="entry name" value="DUF6962"/>
</dbReference>
<feature type="transmembrane region" description="Helical" evidence="1">
    <location>
        <begin position="47"/>
        <end position="64"/>
    </location>
</feature>
<dbReference type="Pfam" id="PF22285">
    <property type="entry name" value="DUF6962"/>
    <property type="match status" value="1"/>
</dbReference>
<feature type="transmembrane region" description="Helical" evidence="1">
    <location>
        <begin position="190"/>
        <end position="211"/>
    </location>
</feature>
<sequence>MKAGLGPCGDMLSELSYSALTDVILACLQAFAAGLMMRSDIAKKSAAWFWAITMTLIALTFLLGAIDHGFFETAGHWMHEPLKIATRACAAVTSFFICVVAAIQFLGPKSGKAVIGIAGLVNIAVIIAIFMSDNFFIVMGSYSAAMILLLALSLVGLRTGTGSVAMILGVIITFVASSLPIIGYELFAGFGIYATYHVVLMPAVLCFYLGGLKLDRDVAVS</sequence>
<evidence type="ECO:0000256" key="1">
    <source>
        <dbReference type="SAM" id="Phobius"/>
    </source>
</evidence>
<feature type="transmembrane region" description="Helical" evidence="1">
    <location>
        <begin position="84"/>
        <end position="106"/>
    </location>
</feature>
<dbReference type="AlphaFoldDB" id="A0A367VZH5"/>
<dbReference type="Proteomes" id="UP000253226">
    <property type="component" value="Unassembled WGS sequence"/>
</dbReference>
<name>A0A367VZH5_9PROT</name>
<dbReference type="EMBL" id="JPWF01000018">
    <property type="protein sequence ID" value="RCK31804.1"/>
    <property type="molecule type" value="Genomic_DNA"/>
</dbReference>
<accession>A0A367VZH5</accession>
<reference evidence="2 3" key="1">
    <citation type="submission" date="2014-07" db="EMBL/GenBank/DDBJ databases">
        <title>Draft genome sequence of Thalassospira profundimaris 35.</title>
        <authorList>
            <person name="Lai Q."/>
            <person name="Shao Z."/>
        </authorList>
    </citation>
    <scope>NUCLEOTIDE SEQUENCE [LARGE SCALE GENOMIC DNA]</scope>
    <source>
        <strain evidence="2 3">35</strain>
    </source>
</reference>
<evidence type="ECO:0000313" key="2">
    <source>
        <dbReference type="EMBL" id="RCK31804.1"/>
    </source>
</evidence>
<keyword evidence="1" id="KW-0812">Transmembrane</keyword>
<feature type="transmembrane region" description="Helical" evidence="1">
    <location>
        <begin position="164"/>
        <end position="184"/>
    </location>
</feature>
<evidence type="ECO:0000313" key="3">
    <source>
        <dbReference type="Proteomes" id="UP000253226"/>
    </source>
</evidence>
<protein>
    <submittedName>
        <fullName evidence="2">Uncharacterized protein</fullName>
    </submittedName>
</protein>
<feature type="transmembrane region" description="Helical" evidence="1">
    <location>
        <begin position="137"/>
        <end position="157"/>
    </location>
</feature>
<organism evidence="2 3">
    <name type="scientific">Thalassospira profundimaris</name>
    <dbReference type="NCBI Taxonomy" id="502049"/>
    <lineage>
        <taxon>Bacteria</taxon>
        <taxon>Pseudomonadati</taxon>
        <taxon>Pseudomonadota</taxon>
        <taxon>Alphaproteobacteria</taxon>
        <taxon>Rhodospirillales</taxon>
        <taxon>Thalassospiraceae</taxon>
        <taxon>Thalassospira</taxon>
    </lineage>
</organism>